<reference evidence="3" key="1">
    <citation type="journal article" date="2008" name="Insect Biochem. Mol. Biol.">
        <title>The genome of a lepidopteran model insect, the silkworm Bombyx mori.</title>
        <authorList>
            <consortium name="International Silkworm Genome Consortium"/>
        </authorList>
    </citation>
    <scope>NUCLEOTIDE SEQUENCE [LARGE SCALE GENOMIC DNA]</scope>
    <source>
        <strain evidence="3">p50T</strain>
    </source>
</reference>
<dbReference type="GeneID" id="105842576"/>
<proteinExistence type="predicted"/>
<accession>A0A8R2GD47</accession>
<name>A0A8R2GD47_BOMMO</name>
<dbReference type="RefSeq" id="XP_012551853.1">
    <property type="nucleotide sequence ID" value="XM_012696399.4"/>
</dbReference>
<evidence type="ECO:0000313" key="3">
    <source>
        <dbReference type="Proteomes" id="UP000005204"/>
    </source>
</evidence>
<feature type="region of interest" description="Disordered" evidence="1">
    <location>
        <begin position="1"/>
        <end position="57"/>
    </location>
</feature>
<protein>
    <submittedName>
        <fullName evidence="2">Uncharacterized protein</fullName>
    </submittedName>
</protein>
<organism evidence="2 3">
    <name type="scientific">Bombyx mori</name>
    <name type="common">Silk moth</name>
    <dbReference type="NCBI Taxonomy" id="7091"/>
    <lineage>
        <taxon>Eukaryota</taxon>
        <taxon>Metazoa</taxon>
        <taxon>Ecdysozoa</taxon>
        <taxon>Arthropoda</taxon>
        <taxon>Hexapoda</taxon>
        <taxon>Insecta</taxon>
        <taxon>Pterygota</taxon>
        <taxon>Neoptera</taxon>
        <taxon>Endopterygota</taxon>
        <taxon>Lepidoptera</taxon>
        <taxon>Glossata</taxon>
        <taxon>Ditrysia</taxon>
        <taxon>Bombycoidea</taxon>
        <taxon>Bombycidae</taxon>
        <taxon>Bombycinae</taxon>
        <taxon>Bombyx</taxon>
    </lineage>
</organism>
<dbReference type="KEGG" id="bmor:105842576"/>
<dbReference type="AlphaFoldDB" id="A0A8R2GD47"/>
<evidence type="ECO:0000313" key="2">
    <source>
        <dbReference type="EnsemblMetazoa" id="XP_012551853.1"/>
    </source>
</evidence>
<dbReference type="Proteomes" id="UP000005204">
    <property type="component" value="Unassembled WGS sequence"/>
</dbReference>
<feature type="region of interest" description="Disordered" evidence="1">
    <location>
        <begin position="71"/>
        <end position="105"/>
    </location>
</feature>
<evidence type="ECO:0000256" key="1">
    <source>
        <dbReference type="SAM" id="MobiDB-lite"/>
    </source>
</evidence>
<dbReference type="EnsemblMetazoa" id="XM_012696399.3">
    <property type="protein sequence ID" value="XP_012551853.1"/>
    <property type="gene ID" value="LOC105842576"/>
</dbReference>
<keyword evidence="3" id="KW-1185">Reference proteome</keyword>
<reference evidence="2" key="2">
    <citation type="submission" date="2022-06" db="UniProtKB">
        <authorList>
            <consortium name="EnsemblMetazoa"/>
        </authorList>
    </citation>
    <scope>IDENTIFICATION</scope>
    <source>
        <strain evidence="2">p50T (Dazao)</strain>
    </source>
</reference>
<sequence length="121" mass="13392">MESQRAAARGRGRGGRGGIRSVRGGSHHQAQPSASELPVTMPIQELPPGQSLETPLHPKRVRVLAAVVAKHPRSEMWRTDVPSPTRRDQELPVPSPALQRRRRGRKMLCSRRWCPDLPGCG</sequence>